<dbReference type="HAMAP" id="MF_00741">
    <property type="entry name" value="AIRS"/>
    <property type="match status" value="1"/>
</dbReference>
<dbReference type="Proteomes" id="UP001054857">
    <property type="component" value="Unassembled WGS sequence"/>
</dbReference>
<evidence type="ECO:0000256" key="14">
    <source>
        <dbReference type="ARBA" id="ARBA00049057"/>
    </source>
</evidence>
<comment type="catalytic activity">
    <reaction evidence="14">
        <text>2-formamido-N(1)-(5-O-phospho-beta-D-ribosyl)acetamidine + ATP = 5-amino-1-(5-phospho-beta-D-ribosyl)imidazole + ADP + phosphate + H(+)</text>
        <dbReference type="Rhea" id="RHEA:23032"/>
        <dbReference type="ChEBI" id="CHEBI:15378"/>
        <dbReference type="ChEBI" id="CHEBI:30616"/>
        <dbReference type="ChEBI" id="CHEBI:43474"/>
        <dbReference type="ChEBI" id="CHEBI:137981"/>
        <dbReference type="ChEBI" id="CHEBI:147287"/>
        <dbReference type="ChEBI" id="CHEBI:456216"/>
        <dbReference type="EC" id="6.3.3.1"/>
    </reaction>
</comment>
<dbReference type="GO" id="GO:0006189">
    <property type="term" value="P:'de novo' IMP biosynthetic process"/>
    <property type="evidence" value="ECO:0007669"/>
    <property type="project" value="InterPro"/>
</dbReference>
<dbReference type="AlphaFoldDB" id="A0AAD3DSM4"/>
<comment type="similarity">
    <text evidence="3">Belongs to the AIR synthase family.</text>
</comment>
<dbReference type="InterPro" id="IPR036676">
    <property type="entry name" value="PurM-like_C_sf"/>
</dbReference>
<dbReference type="GO" id="GO:0005829">
    <property type="term" value="C:cytosol"/>
    <property type="evidence" value="ECO:0007669"/>
    <property type="project" value="TreeGrafter"/>
</dbReference>
<keyword evidence="6" id="KW-0963">Cytoplasm</keyword>
<dbReference type="SUPFAM" id="SSF55326">
    <property type="entry name" value="PurM N-terminal domain-like"/>
    <property type="match status" value="1"/>
</dbReference>
<dbReference type="PANTHER" id="PTHR10520:SF12">
    <property type="entry name" value="TRIFUNCTIONAL PURINE BIOSYNTHETIC PROTEIN ADENOSINE-3"/>
    <property type="match status" value="1"/>
</dbReference>
<comment type="subcellular location">
    <subcellularLocation>
        <location evidence="1">Cytoplasm</location>
    </subcellularLocation>
</comment>
<dbReference type="NCBIfam" id="TIGR00878">
    <property type="entry name" value="purM"/>
    <property type="match status" value="1"/>
</dbReference>
<dbReference type="SUPFAM" id="SSF56042">
    <property type="entry name" value="PurM C-terminal domain-like"/>
    <property type="match status" value="1"/>
</dbReference>
<dbReference type="CDD" id="cd02196">
    <property type="entry name" value="PurM"/>
    <property type="match status" value="1"/>
</dbReference>
<evidence type="ECO:0000259" key="17">
    <source>
        <dbReference type="Pfam" id="PF02769"/>
    </source>
</evidence>
<dbReference type="InterPro" id="IPR016188">
    <property type="entry name" value="PurM-like_N"/>
</dbReference>
<dbReference type="GO" id="GO:0005524">
    <property type="term" value="F:ATP binding"/>
    <property type="evidence" value="ECO:0007669"/>
    <property type="project" value="UniProtKB-KW"/>
</dbReference>
<dbReference type="GO" id="GO:0046084">
    <property type="term" value="P:adenine biosynthetic process"/>
    <property type="evidence" value="ECO:0007669"/>
    <property type="project" value="TreeGrafter"/>
</dbReference>
<feature type="domain" description="PurM-like C-terminal" evidence="17">
    <location>
        <begin position="208"/>
        <end position="370"/>
    </location>
</feature>
<keyword evidence="8" id="KW-0547">Nucleotide-binding</keyword>
<feature type="region of interest" description="Disordered" evidence="15">
    <location>
        <begin position="1"/>
        <end position="20"/>
    </location>
</feature>
<dbReference type="Gene3D" id="3.90.650.10">
    <property type="entry name" value="PurM-like C-terminal domain"/>
    <property type="match status" value="1"/>
</dbReference>
<dbReference type="InterPro" id="IPR036921">
    <property type="entry name" value="PurM-like_N_sf"/>
</dbReference>
<evidence type="ECO:0000256" key="12">
    <source>
        <dbReference type="ARBA" id="ARBA00032931"/>
    </source>
</evidence>
<dbReference type="Pfam" id="PF00586">
    <property type="entry name" value="AIRS"/>
    <property type="match status" value="1"/>
</dbReference>
<comment type="caution">
    <text evidence="18">The sequence shown here is derived from an EMBL/GenBank/DDBJ whole genome shotgun (WGS) entry which is preliminary data.</text>
</comment>
<evidence type="ECO:0000256" key="6">
    <source>
        <dbReference type="ARBA" id="ARBA00022490"/>
    </source>
</evidence>
<protein>
    <recommendedName>
        <fullName evidence="5">Phosphoribosylformylglycinamidine cyclo-ligase</fullName>
        <ecNumber evidence="4">6.3.3.1</ecNumber>
    </recommendedName>
    <alternativeName>
        <fullName evidence="12">AIR synthase</fullName>
    </alternativeName>
    <alternativeName>
        <fullName evidence="13">AIRS</fullName>
    </alternativeName>
    <alternativeName>
        <fullName evidence="11">Phosphoribosyl-aminoimidazole synthetase</fullName>
    </alternativeName>
</protein>
<evidence type="ECO:0000313" key="19">
    <source>
        <dbReference type="Proteomes" id="UP001054857"/>
    </source>
</evidence>
<evidence type="ECO:0000259" key="16">
    <source>
        <dbReference type="Pfam" id="PF00586"/>
    </source>
</evidence>
<evidence type="ECO:0000256" key="13">
    <source>
        <dbReference type="ARBA" id="ARBA00033093"/>
    </source>
</evidence>
<dbReference type="FunFam" id="3.90.650.10:FF:000011">
    <property type="entry name" value="Phosphoribosylformylglycinamidine cyclo-ligase"/>
    <property type="match status" value="1"/>
</dbReference>
<evidence type="ECO:0000256" key="1">
    <source>
        <dbReference type="ARBA" id="ARBA00004496"/>
    </source>
</evidence>
<evidence type="ECO:0000256" key="10">
    <source>
        <dbReference type="ARBA" id="ARBA00022840"/>
    </source>
</evidence>
<feature type="domain" description="PurM-like N-terminal" evidence="16">
    <location>
        <begin position="88"/>
        <end position="196"/>
    </location>
</feature>
<comment type="pathway">
    <text evidence="2">Purine metabolism; IMP biosynthesis via de novo pathway; 5-amino-1-(5-phospho-D-ribosyl)imidazole from N(2)-formyl-N(1)-(5-phospho-D-ribosyl)glycinamide: step 2/2.</text>
</comment>
<proteinExistence type="inferred from homology"/>
<evidence type="ECO:0000256" key="15">
    <source>
        <dbReference type="SAM" id="MobiDB-lite"/>
    </source>
</evidence>
<dbReference type="EC" id="6.3.3.1" evidence="4"/>
<dbReference type="FunFam" id="3.30.1330.10:FF:000001">
    <property type="entry name" value="Phosphoribosylformylglycinamidine cyclo-ligase"/>
    <property type="match status" value="1"/>
</dbReference>
<feature type="compositionally biased region" description="Polar residues" evidence="15">
    <location>
        <begin position="1"/>
        <end position="13"/>
    </location>
</feature>
<feature type="non-terminal residue" evidence="18">
    <location>
        <position position="372"/>
    </location>
</feature>
<gene>
    <name evidence="18" type="ORF">Agub_g8963</name>
</gene>
<organism evidence="18 19">
    <name type="scientific">Astrephomene gubernaculifera</name>
    <dbReference type="NCBI Taxonomy" id="47775"/>
    <lineage>
        <taxon>Eukaryota</taxon>
        <taxon>Viridiplantae</taxon>
        <taxon>Chlorophyta</taxon>
        <taxon>core chlorophytes</taxon>
        <taxon>Chlorophyceae</taxon>
        <taxon>CS clade</taxon>
        <taxon>Chlamydomonadales</taxon>
        <taxon>Astrephomenaceae</taxon>
        <taxon>Astrephomene</taxon>
    </lineage>
</organism>
<keyword evidence="10" id="KW-0067">ATP-binding</keyword>
<dbReference type="Gene3D" id="3.30.1330.10">
    <property type="entry name" value="PurM-like, N-terminal domain"/>
    <property type="match status" value="1"/>
</dbReference>
<dbReference type="InterPro" id="IPR004733">
    <property type="entry name" value="PurM_cligase"/>
</dbReference>
<evidence type="ECO:0000256" key="8">
    <source>
        <dbReference type="ARBA" id="ARBA00022741"/>
    </source>
</evidence>
<evidence type="ECO:0000256" key="3">
    <source>
        <dbReference type="ARBA" id="ARBA00010280"/>
    </source>
</evidence>
<keyword evidence="9" id="KW-0658">Purine biosynthesis</keyword>
<dbReference type="InterPro" id="IPR010918">
    <property type="entry name" value="PurM-like_C_dom"/>
</dbReference>
<reference evidence="18 19" key="1">
    <citation type="journal article" date="2021" name="Sci. Rep.">
        <title>Genome sequencing of the multicellular alga Astrephomene provides insights into convergent evolution of germ-soma differentiation.</title>
        <authorList>
            <person name="Yamashita S."/>
            <person name="Yamamoto K."/>
            <person name="Matsuzaki R."/>
            <person name="Suzuki S."/>
            <person name="Yamaguchi H."/>
            <person name="Hirooka S."/>
            <person name="Minakuchi Y."/>
            <person name="Miyagishima S."/>
            <person name="Kawachi M."/>
            <person name="Toyoda A."/>
            <person name="Nozaki H."/>
        </authorList>
    </citation>
    <scope>NUCLEOTIDE SEQUENCE [LARGE SCALE GENOMIC DNA]</scope>
    <source>
        <strain evidence="18 19">NIES-4017</strain>
    </source>
</reference>
<keyword evidence="7" id="KW-0436">Ligase</keyword>
<evidence type="ECO:0000256" key="9">
    <source>
        <dbReference type="ARBA" id="ARBA00022755"/>
    </source>
</evidence>
<evidence type="ECO:0000256" key="11">
    <source>
        <dbReference type="ARBA" id="ARBA00031908"/>
    </source>
</evidence>
<dbReference type="GO" id="GO:0004641">
    <property type="term" value="F:phosphoribosylformylglycinamidine cyclo-ligase activity"/>
    <property type="evidence" value="ECO:0007669"/>
    <property type="project" value="UniProtKB-EC"/>
</dbReference>
<dbReference type="Pfam" id="PF02769">
    <property type="entry name" value="AIRS_C"/>
    <property type="match status" value="1"/>
</dbReference>
<evidence type="ECO:0000256" key="4">
    <source>
        <dbReference type="ARBA" id="ARBA00013047"/>
    </source>
</evidence>
<name>A0AAD3DSM4_9CHLO</name>
<evidence type="ECO:0000313" key="18">
    <source>
        <dbReference type="EMBL" id="GFR47276.1"/>
    </source>
</evidence>
<keyword evidence="19" id="KW-1185">Reference proteome</keyword>
<evidence type="ECO:0000256" key="5">
    <source>
        <dbReference type="ARBA" id="ARBA00020367"/>
    </source>
</evidence>
<dbReference type="EMBL" id="BMAR01000017">
    <property type="protein sequence ID" value="GFR47276.1"/>
    <property type="molecule type" value="Genomic_DNA"/>
</dbReference>
<dbReference type="PANTHER" id="PTHR10520">
    <property type="entry name" value="TRIFUNCTIONAL PURINE BIOSYNTHETIC PROTEIN ADENOSINE-3-RELATED"/>
    <property type="match status" value="1"/>
</dbReference>
<evidence type="ECO:0000256" key="2">
    <source>
        <dbReference type="ARBA" id="ARBA00004686"/>
    </source>
</evidence>
<accession>A0AAD3DSM4</accession>
<dbReference type="GO" id="GO:0004637">
    <property type="term" value="F:phosphoribosylamine-glycine ligase activity"/>
    <property type="evidence" value="ECO:0007669"/>
    <property type="project" value="TreeGrafter"/>
</dbReference>
<sequence>MQQTLLRGSSSVVGSRPTAAPIPSRCIKRSRLANFKPAGAAVINRPDNEEGLTYKKAGVDIDAGDELVKRIQKLNPNIGGFGGMVPFGDSYLVAGTDGVGTKLKLAFDMNKHDTVGIDLVAMSVNDIITLGAKPLFFLDYYATGRLDVDTAEGVIRGIVEGCRQSECVLLGGETAEMPGFYQPGEYDLAGFAVGAVKKEKLIDGKAIKAGDVVLGLASSGVHSNGFSLVRKVLEVSGTSLHDPAPWDSSKTFGEVLLAPTIIYVRKVLELHEKVGLKGVVHITGGGMPENIPRVIPDGLGVAIRDGSWPMPELFKWLQATGKVPTDDMRRTFNLGVGLVMVVAPEQVEAVRQLAPEAFVLGEVVAGEGVQFV</sequence>
<evidence type="ECO:0000256" key="7">
    <source>
        <dbReference type="ARBA" id="ARBA00022598"/>
    </source>
</evidence>